<keyword evidence="5 9" id="KW-0963">Cytoplasm</keyword>
<dbReference type="InterPro" id="IPR015422">
    <property type="entry name" value="PyrdxlP-dep_Trfase_small"/>
</dbReference>
<comment type="pathway">
    <text evidence="3">Porphyrin-containing compound metabolism; protoporphyrin-IX biosynthesis; 5-aminolevulinate from L-glutamyl-tRNA(Glu): step 2/2.</text>
</comment>
<evidence type="ECO:0000256" key="4">
    <source>
        <dbReference type="ARBA" id="ARBA00008981"/>
    </source>
</evidence>
<keyword evidence="11" id="KW-1185">Reference proteome</keyword>
<feature type="modified residue" description="N6-(pyridoxal phosphate)lysine" evidence="9">
    <location>
        <position position="272"/>
    </location>
</feature>
<dbReference type="Pfam" id="PF00202">
    <property type="entry name" value="Aminotran_3"/>
    <property type="match status" value="1"/>
</dbReference>
<evidence type="ECO:0000313" key="10">
    <source>
        <dbReference type="EMBL" id="WNR45831.1"/>
    </source>
</evidence>
<dbReference type="GO" id="GO:0008483">
    <property type="term" value="F:transaminase activity"/>
    <property type="evidence" value="ECO:0007669"/>
    <property type="project" value="InterPro"/>
</dbReference>
<proteinExistence type="inferred from homology"/>
<dbReference type="EMBL" id="CP130319">
    <property type="protein sequence ID" value="WNR45831.1"/>
    <property type="molecule type" value="Genomic_DNA"/>
</dbReference>
<dbReference type="HAMAP" id="MF_00375">
    <property type="entry name" value="HemL_aminotrans_3"/>
    <property type="match status" value="1"/>
</dbReference>
<protein>
    <recommendedName>
        <fullName evidence="9">Glutamate-1-semialdehyde 2,1-aminomutase</fullName>
        <shortName evidence="9">GSA</shortName>
        <ecNumber evidence="9">5.4.3.8</ecNumber>
    </recommendedName>
    <alternativeName>
        <fullName evidence="9">Glutamate-1-semialdehyde aminotransferase</fullName>
        <shortName evidence="9">GSA-AT</shortName>
    </alternativeName>
</protein>
<dbReference type="GO" id="GO:0005737">
    <property type="term" value="C:cytoplasm"/>
    <property type="evidence" value="ECO:0007669"/>
    <property type="project" value="UniProtKB-SubCell"/>
</dbReference>
<evidence type="ECO:0000256" key="8">
    <source>
        <dbReference type="ARBA" id="ARBA00023244"/>
    </source>
</evidence>
<name>A0AA96RLW1_9BACL</name>
<dbReference type="InterPro" id="IPR004639">
    <property type="entry name" value="4pyrrol_synth_GluAld_NH2Trfase"/>
</dbReference>
<evidence type="ECO:0000256" key="5">
    <source>
        <dbReference type="ARBA" id="ARBA00022490"/>
    </source>
</evidence>
<dbReference type="InterPro" id="IPR005814">
    <property type="entry name" value="Aminotrans_3"/>
</dbReference>
<evidence type="ECO:0000256" key="2">
    <source>
        <dbReference type="ARBA" id="ARBA00001933"/>
    </source>
</evidence>
<gene>
    <name evidence="9 10" type="primary">hemL</name>
    <name evidence="10" type="ORF">MJB10_06940</name>
</gene>
<dbReference type="PANTHER" id="PTHR43713:SF3">
    <property type="entry name" value="GLUTAMATE-1-SEMIALDEHYDE 2,1-AMINOMUTASE 1, CHLOROPLASTIC-RELATED"/>
    <property type="match status" value="1"/>
</dbReference>
<dbReference type="GO" id="GO:0030170">
    <property type="term" value="F:pyridoxal phosphate binding"/>
    <property type="evidence" value="ECO:0007669"/>
    <property type="project" value="InterPro"/>
</dbReference>
<dbReference type="GO" id="GO:0042286">
    <property type="term" value="F:glutamate-1-semialdehyde 2,1-aminomutase activity"/>
    <property type="evidence" value="ECO:0007669"/>
    <property type="project" value="UniProtKB-UniRule"/>
</dbReference>
<dbReference type="NCBIfam" id="TIGR00713">
    <property type="entry name" value="hemL"/>
    <property type="match status" value="1"/>
</dbReference>
<evidence type="ECO:0000256" key="3">
    <source>
        <dbReference type="ARBA" id="ARBA00004819"/>
    </source>
</evidence>
<dbReference type="GO" id="GO:0006782">
    <property type="term" value="P:protoporphyrinogen IX biosynthetic process"/>
    <property type="evidence" value="ECO:0007669"/>
    <property type="project" value="UniProtKB-UniRule"/>
</dbReference>
<evidence type="ECO:0000313" key="11">
    <source>
        <dbReference type="Proteomes" id="UP001304650"/>
    </source>
</evidence>
<dbReference type="InterPro" id="IPR015424">
    <property type="entry name" value="PyrdxlP-dep_Trfase"/>
</dbReference>
<dbReference type="Gene3D" id="3.40.640.10">
    <property type="entry name" value="Type I PLP-dependent aspartate aminotransferase-like (Major domain)"/>
    <property type="match status" value="1"/>
</dbReference>
<dbReference type="SUPFAM" id="SSF53383">
    <property type="entry name" value="PLP-dependent transferases"/>
    <property type="match status" value="1"/>
</dbReference>
<dbReference type="CDD" id="cd00610">
    <property type="entry name" value="OAT_like"/>
    <property type="match status" value="1"/>
</dbReference>
<dbReference type="FunFam" id="3.40.640.10:FF:000021">
    <property type="entry name" value="Glutamate-1-semialdehyde 2,1-aminomutase"/>
    <property type="match status" value="1"/>
</dbReference>
<evidence type="ECO:0000256" key="9">
    <source>
        <dbReference type="HAMAP-Rule" id="MF_00375"/>
    </source>
</evidence>
<dbReference type="PANTHER" id="PTHR43713">
    <property type="entry name" value="GLUTAMATE-1-SEMIALDEHYDE 2,1-AMINOMUTASE"/>
    <property type="match status" value="1"/>
</dbReference>
<keyword evidence="6 9" id="KW-0663">Pyridoxal phosphate</keyword>
<evidence type="ECO:0000256" key="7">
    <source>
        <dbReference type="ARBA" id="ARBA00023235"/>
    </source>
</evidence>
<dbReference type="KEGG" id="proo:MJB10_06940"/>
<keyword evidence="7 9" id="KW-0413">Isomerase</keyword>
<dbReference type="EC" id="5.4.3.8" evidence="9"/>
<evidence type="ECO:0000256" key="1">
    <source>
        <dbReference type="ARBA" id="ARBA00001579"/>
    </source>
</evidence>
<comment type="subcellular location">
    <subcellularLocation>
        <location evidence="9">Cytoplasm</location>
    </subcellularLocation>
</comment>
<accession>A0AA96RLW1</accession>
<dbReference type="InterPro" id="IPR015421">
    <property type="entry name" value="PyrdxlP-dep_Trfase_major"/>
</dbReference>
<dbReference type="RefSeq" id="WP_314802905.1">
    <property type="nucleotide sequence ID" value="NZ_CP130319.1"/>
</dbReference>
<organism evidence="10 11">
    <name type="scientific">Paenibacillus roseopurpureus</name>
    <dbReference type="NCBI Taxonomy" id="2918901"/>
    <lineage>
        <taxon>Bacteria</taxon>
        <taxon>Bacillati</taxon>
        <taxon>Bacillota</taxon>
        <taxon>Bacilli</taxon>
        <taxon>Bacillales</taxon>
        <taxon>Paenibacillaceae</taxon>
        <taxon>Paenibacillus</taxon>
    </lineage>
</organism>
<keyword evidence="8 9" id="KW-0627">Porphyrin biosynthesis</keyword>
<reference evidence="10" key="1">
    <citation type="submission" date="2022-02" db="EMBL/GenBank/DDBJ databases">
        <title>Paenibacillus sp. MBLB1832 Whole Genome Shotgun Sequencing.</title>
        <authorList>
            <person name="Hwang C.Y."/>
            <person name="Cho E.-S."/>
            <person name="Seo M.-J."/>
        </authorList>
    </citation>
    <scope>NUCLEOTIDE SEQUENCE</scope>
    <source>
        <strain evidence="10">MBLB1832</strain>
    </source>
</reference>
<comment type="catalytic activity">
    <reaction evidence="1 9">
        <text>(S)-4-amino-5-oxopentanoate = 5-aminolevulinate</text>
        <dbReference type="Rhea" id="RHEA:14265"/>
        <dbReference type="ChEBI" id="CHEBI:57501"/>
        <dbReference type="ChEBI" id="CHEBI:356416"/>
        <dbReference type="EC" id="5.4.3.8"/>
    </reaction>
</comment>
<dbReference type="AlphaFoldDB" id="A0AA96RLW1"/>
<dbReference type="NCBIfam" id="NF000818">
    <property type="entry name" value="PRK00062.1"/>
    <property type="match status" value="1"/>
</dbReference>
<evidence type="ECO:0000256" key="6">
    <source>
        <dbReference type="ARBA" id="ARBA00022898"/>
    </source>
</evidence>
<sequence>MGNSSRFDKLSAAAFQESKRVIPGGVNSPVRAFKSVGLTPLFMESGSGSRVTDIDGNTFIDYVGSWGPLIVGHAHPKVLEAITATAAKGTSFGAPTLLETEMAKLVIERVPSIEMVRMVNSGTEATMSALRLARGFTKRDKIVKFEGSYHGHADALLIKAGSGVATLGLPDSPGVPSSVATNTITVPYNDLDSVKLVFEKFGEEIAALIVEPIAGNMGVVPPVAGFLQGLRDITKQYGSLLIFDEVMTGFRVHKNCAQGLYGVTPDLTCLGKVIGGGLPVGAYGGRLDIMEQIAPAGPIYQAGTLSGNPLAMAAGFATLTLLGEPNVYEELERKSAKLQAGFAANAAECGIPSTINRVGSMVCPFFTETPVINYETAKTSDLARFNAYFGHLLDLGVSVAPSQFEGMFVSTVHSDEDIDLTIDAHREALKRL</sequence>
<dbReference type="InterPro" id="IPR049704">
    <property type="entry name" value="Aminotrans_3_PPA_site"/>
</dbReference>
<comment type="subunit">
    <text evidence="9">Homodimer.</text>
</comment>
<dbReference type="Gene3D" id="3.90.1150.10">
    <property type="entry name" value="Aspartate Aminotransferase, domain 1"/>
    <property type="match status" value="1"/>
</dbReference>
<comment type="similarity">
    <text evidence="4 9">Belongs to the class-III pyridoxal-phosphate-dependent aminotransferase family. HemL subfamily.</text>
</comment>
<comment type="cofactor">
    <cofactor evidence="2 9">
        <name>pyridoxal 5'-phosphate</name>
        <dbReference type="ChEBI" id="CHEBI:597326"/>
    </cofactor>
</comment>
<dbReference type="Proteomes" id="UP001304650">
    <property type="component" value="Chromosome"/>
</dbReference>
<dbReference type="PROSITE" id="PS00600">
    <property type="entry name" value="AA_TRANSFER_CLASS_3"/>
    <property type="match status" value="1"/>
</dbReference>